<sequence>MCVSYLHSCKKERMSRRNKWKMRLFGTADYRKDRYLRKRLNQITISLSKTYCYRQAETSLAI</sequence>
<evidence type="ECO:0000313" key="2">
    <source>
        <dbReference type="WBParaSite" id="Hba_11876"/>
    </source>
</evidence>
<reference evidence="2" key="1">
    <citation type="submission" date="2016-11" db="UniProtKB">
        <authorList>
            <consortium name="WormBaseParasite"/>
        </authorList>
    </citation>
    <scope>IDENTIFICATION</scope>
</reference>
<accession>A0A1I7X308</accession>
<proteinExistence type="predicted"/>
<keyword evidence="1" id="KW-1185">Reference proteome</keyword>
<dbReference type="AlphaFoldDB" id="A0A1I7X308"/>
<organism evidence="1 2">
    <name type="scientific">Heterorhabditis bacteriophora</name>
    <name type="common">Entomopathogenic nematode worm</name>
    <dbReference type="NCBI Taxonomy" id="37862"/>
    <lineage>
        <taxon>Eukaryota</taxon>
        <taxon>Metazoa</taxon>
        <taxon>Ecdysozoa</taxon>
        <taxon>Nematoda</taxon>
        <taxon>Chromadorea</taxon>
        <taxon>Rhabditida</taxon>
        <taxon>Rhabditina</taxon>
        <taxon>Rhabditomorpha</taxon>
        <taxon>Strongyloidea</taxon>
        <taxon>Heterorhabditidae</taxon>
        <taxon>Heterorhabditis</taxon>
    </lineage>
</organism>
<name>A0A1I7X308_HETBA</name>
<protein>
    <submittedName>
        <fullName evidence="2">Transposase</fullName>
    </submittedName>
</protein>
<dbReference type="WBParaSite" id="Hba_11876">
    <property type="protein sequence ID" value="Hba_11876"/>
    <property type="gene ID" value="Hba_11876"/>
</dbReference>
<dbReference type="Proteomes" id="UP000095283">
    <property type="component" value="Unplaced"/>
</dbReference>
<evidence type="ECO:0000313" key="1">
    <source>
        <dbReference type="Proteomes" id="UP000095283"/>
    </source>
</evidence>